<proteinExistence type="predicted"/>
<dbReference type="GO" id="GO:0006508">
    <property type="term" value="P:proteolysis"/>
    <property type="evidence" value="ECO:0007669"/>
    <property type="project" value="UniProtKB-KW"/>
</dbReference>
<protein>
    <submittedName>
        <fullName evidence="2">TSPc, tail specific protease</fullName>
    </submittedName>
</protein>
<keyword evidence="2" id="KW-0645">Protease</keyword>
<feature type="domain" description="PDZ" evidence="1">
    <location>
        <begin position="61"/>
        <end position="114"/>
    </location>
</feature>
<dbReference type="SUPFAM" id="SSF52096">
    <property type="entry name" value="ClpP/crotonase"/>
    <property type="match status" value="1"/>
</dbReference>
<dbReference type="Pfam" id="PF03572">
    <property type="entry name" value="Peptidase_S41"/>
    <property type="match status" value="1"/>
</dbReference>
<dbReference type="InterPro" id="IPR005151">
    <property type="entry name" value="Tail-specific_protease"/>
</dbReference>
<dbReference type="InterPro" id="IPR001478">
    <property type="entry name" value="PDZ"/>
</dbReference>
<reference evidence="2 3" key="1">
    <citation type="submission" date="2016-01" db="EMBL/GenBank/DDBJ databases">
        <title>Highly variable Streptococcus oralis are common among viridans streptococci isolated from primates.</title>
        <authorList>
            <person name="Denapaite D."/>
            <person name="Rieger M."/>
            <person name="Koendgen S."/>
            <person name="Brueckner R."/>
            <person name="Ochigava I."/>
            <person name="Kappeler P."/>
            <person name="Maetz-Rensing K."/>
            <person name="Leendertz F."/>
            <person name="Hakenbeck R."/>
        </authorList>
    </citation>
    <scope>NUCLEOTIDE SEQUENCE [LARGE SCALE GENOMIC DNA]</scope>
    <source>
        <strain evidence="2 3">DD15</strain>
    </source>
</reference>
<dbReference type="AlphaFoldDB" id="A0A139P3H6"/>
<dbReference type="InterPro" id="IPR036034">
    <property type="entry name" value="PDZ_sf"/>
</dbReference>
<comment type="caution">
    <text evidence="2">The sequence shown here is derived from an EMBL/GenBank/DDBJ whole genome shotgun (WGS) entry which is preliminary data.</text>
</comment>
<dbReference type="Gene3D" id="3.90.226.10">
    <property type="entry name" value="2-enoyl-CoA Hydratase, Chain A, domain 1"/>
    <property type="match status" value="1"/>
</dbReference>
<dbReference type="PATRIC" id="fig|1303.78.peg.60"/>
<dbReference type="GO" id="GO:0008236">
    <property type="term" value="F:serine-type peptidase activity"/>
    <property type="evidence" value="ECO:0007669"/>
    <property type="project" value="InterPro"/>
</dbReference>
<dbReference type="PANTHER" id="PTHR11261:SF3">
    <property type="entry name" value="RETINOL-BINDING PROTEIN 3"/>
    <property type="match status" value="1"/>
</dbReference>
<sequence>MKKTDIFKDIIWIMTHDSSTVKDRKGCNPQPFLKKITDDMTEQEFLYQVRTYLASFGIIGHVSFHDKKSGPKGFLLRISEQGIFVEEANQDTGLQVGDRILGLDGMSLEQVALQHQNYFISLTPERRSREWADLLLMAEQVMVFRDGQEMSITVRASQQAQKARIFWKELESDILYLRLDNFMDEEAISRLYQECLQKIAETETLIIDVRYNNGGTDSLYFPLLHLGLEEGKGYDTLDLQDDGMEILYTEGNVDRRLKDFETWLQQENISPDTVKLLEDFRNNLLQNRGKGYVRYQDDQDELFPGVKGSHYPEQIFVLSDIYCASSGDNFVKMMKNFKKVTVIGRPTLGILDYSNCCKVDYDDYFLMFPTSRWLAIDKGKGMTDKGVLPDIEVPWTPAHFERDVDLDKCLELIEMKRKH</sequence>
<dbReference type="RefSeq" id="WP_061413368.1">
    <property type="nucleotide sequence ID" value="NZ_KQ969521.1"/>
</dbReference>
<dbReference type="OrthoDB" id="2327485at2"/>
<evidence type="ECO:0000313" key="3">
    <source>
        <dbReference type="Proteomes" id="UP000070678"/>
    </source>
</evidence>
<gene>
    <name evidence="2" type="ORF">SORDD15_00058</name>
</gene>
<organism evidence="2 3">
    <name type="scientific">Streptococcus oralis</name>
    <dbReference type="NCBI Taxonomy" id="1303"/>
    <lineage>
        <taxon>Bacteria</taxon>
        <taxon>Bacillati</taxon>
        <taxon>Bacillota</taxon>
        <taxon>Bacilli</taxon>
        <taxon>Lactobacillales</taxon>
        <taxon>Streptococcaceae</taxon>
        <taxon>Streptococcus</taxon>
    </lineage>
</organism>
<dbReference type="PROSITE" id="PS50106">
    <property type="entry name" value="PDZ"/>
    <property type="match status" value="1"/>
</dbReference>
<dbReference type="InterPro" id="IPR029045">
    <property type="entry name" value="ClpP/crotonase-like_dom_sf"/>
</dbReference>
<dbReference type="PANTHER" id="PTHR11261">
    <property type="entry name" value="INTERPHOTORECEPTOR RETINOID-BINDING PROTEIN"/>
    <property type="match status" value="1"/>
</dbReference>
<evidence type="ECO:0000313" key="2">
    <source>
        <dbReference type="EMBL" id="KXT82870.1"/>
    </source>
</evidence>
<accession>A0A139P3H6</accession>
<dbReference type="EMBL" id="LQNX01000001">
    <property type="protein sequence ID" value="KXT82870.1"/>
    <property type="molecule type" value="Genomic_DNA"/>
</dbReference>
<evidence type="ECO:0000259" key="1">
    <source>
        <dbReference type="PROSITE" id="PS50106"/>
    </source>
</evidence>
<keyword evidence="2" id="KW-0378">Hydrolase</keyword>
<dbReference type="Proteomes" id="UP000070678">
    <property type="component" value="Unassembled WGS sequence"/>
</dbReference>
<name>A0A139P3H6_STROR</name>
<dbReference type="SMART" id="SM00245">
    <property type="entry name" value="TSPc"/>
    <property type="match status" value="1"/>
</dbReference>
<dbReference type="SUPFAM" id="SSF50156">
    <property type="entry name" value="PDZ domain-like"/>
    <property type="match status" value="1"/>
</dbReference>